<organism evidence="10 11">
    <name type="scientific">Chromobacterium sinusclupearum</name>
    <dbReference type="NCBI Taxonomy" id="2077146"/>
    <lineage>
        <taxon>Bacteria</taxon>
        <taxon>Pseudomonadati</taxon>
        <taxon>Pseudomonadota</taxon>
        <taxon>Betaproteobacteria</taxon>
        <taxon>Neisseriales</taxon>
        <taxon>Chromobacteriaceae</taxon>
        <taxon>Chromobacterium</taxon>
    </lineage>
</organism>
<feature type="transmembrane region" description="Helical" evidence="8">
    <location>
        <begin position="100"/>
        <end position="123"/>
    </location>
</feature>
<keyword evidence="4 8" id="KW-0812">Transmembrane</keyword>
<reference evidence="10 11" key="1">
    <citation type="submission" date="2018-01" db="EMBL/GenBank/DDBJ databases">
        <title>Genomic Sequence of Chromobacterium MWU13-2610 from wild cranberry bogs within the Cape Cod National Seashore.</title>
        <authorList>
            <person name="O'Hara-Hanley K."/>
            <person name="Soby S."/>
            <person name="Harrison A."/>
        </authorList>
    </citation>
    <scope>NUCLEOTIDE SEQUENCE [LARGE SCALE GENOMIC DNA]</scope>
    <source>
        <strain evidence="10 11">MWU13-2610</strain>
    </source>
</reference>
<dbReference type="EC" id="2.7.7.65" evidence="2"/>
<dbReference type="PANTHER" id="PTHR45138">
    <property type="entry name" value="REGULATORY COMPONENTS OF SENSORY TRANSDUCTION SYSTEM"/>
    <property type="match status" value="1"/>
</dbReference>
<accession>A0A2K4MT33</accession>
<dbReference type="Proteomes" id="UP000236416">
    <property type="component" value="Unassembled WGS sequence"/>
</dbReference>
<evidence type="ECO:0000313" key="10">
    <source>
        <dbReference type="EMBL" id="POB00267.1"/>
    </source>
</evidence>
<evidence type="ECO:0000313" key="11">
    <source>
        <dbReference type="Proteomes" id="UP000236416"/>
    </source>
</evidence>
<evidence type="ECO:0000256" key="4">
    <source>
        <dbReference type="ARBA" id="ARBA00022692"/>
    </source>
</evidence>
<feature type="transmembrane region" description="Helical" evidence="8">
    <location>
        <begin position="216"/>
        <end position="236"/>
    </location>
</feature>
<keyword evidence="5 8" id="KW-1133">Transmembrane helix</keyword>
<evidence type="ECO:0000256" key="7">
    <source>
        <dbReference type="ARBA" id="ARBA00034247"/>
    </source>
</evidence>
<evidence type="ECO:0000256" key="8">
    <source>
        <dbReference type="SAM" id="Phobius"/>
    </source>
</evidence>
<feature type="transmembrane region" description="Helical" evidence="8">
    <location>
        <begin position="299"/>
        <end position="315"/>
    </location>
</feature>
<dbReference type="Gene3D" id="3.30.70.270">
    <property type="match status" value="1"/>
</dbReference>
<keyword evidence="3" id="KW-1003">Cell membrane</keyword>
<gene>
    <name evidence="10" type="ORF">C2134_02385</name>
</gene>
<dbReference type="InterPro" id="IPR050469">
    <property type="entry name" value="Diguanylate_Cyclase"/>
</dbReference>
<dbReference type="SUPFAM" id="SSF55073">
    <property type="entry name" value="Nucleotide cyclase"/>
    <property type="match status" value="1"/>
</dbReference>
<dbReference type="GO" id="GO:0005886">
    <property type="term" value="C:plasma membrane"/>
    <property type="evidence" value="ECO:0007669"/>
    <property type="project" value="UniProtKB-SubCell"/>
</dbReference>
<evidence type="ECO:0000259" key="9">
    <source>
        <dbReference type="PROSITE" id="PS50887"/>
    </source>
</evidence>
<comment type="catalytic activity">
    <reaction evidence="7">
        <text>2 GTP = 3',3'-c-di-GMP + 2 diphosphate</text>
        <dbReference type="Rhea" id="RHEA:24898"/>
        <dbReference type="ChEBI" id="CHEBI:33019"/>
        <dbReference type="ChEBI" id="CHEBI:37565"/>
        <dbReference type="ChEBI" id="CHEBI:58805"/>
        <dbReference type="EC" id="2.7.7.65"/>
    </reaction>
</comment>
<sequence length="565" mass="62811">MLRGADSPTTMTLDAAFLAVAAATRLWAEIEQYQSAAISGTVLRSVRKGRFMRGIASSSPALPDWLAMALVAAGYWLASWLGDQLLLLEQGMDSVVWPQPGLALAAMILLGWRVWPGVLLGALASEAWRWRTTLDGMNWLPPALGVAVGVLAQTLLGAWLMRRYFGRRNPLDSFSQCIAFNVIIVVMTLLGSLIGTAALYFSHLLPQKELVSRLCLWWLCNGCGTLLFGSLCLNVYHQGRSRQSRDVWYEMLAYFGMVTLLTAGLFVWWHPTVDTTYPLDMLVLPLVAWAAFRFTTREVLMALLLIMWLALWGTRHGGGPYLGYSAYSTLVILQTYIGILTLVSLGVSALMSEQRKIKAELSQQQERLEQQVRIRTLALEQSHAEVLALSRVDPVTGIANRRCFEESLDGEWRRARRLGTSLGMLMIDIDFFKLYNDHYGHVSGDYCLREVAQAIRSSVRRPQDLVARYGGEEIICLLPDTAEDGVIYVGEAVLEAVRELQLPHAESTVAPYVTISIGGACVLPRDVADSRQLIEAADRELYRAKQQGRNRIIVAGEDQRAADDA</sequence>
<dbReference type="GO" id="GO:0052621">
    <property type="term" value="F:diguanylate cyclase activity"/>
    <property type="evidence" value="ECO:0007669"/>
    <property type="project" value="UniProtKB-EC"/>
</dbReference>
<proteinExistence type="predicted"/>
<feature type="transmembrane region" description="Helical" evidence="8">
    <location>
        <begin position="327"/>
        <end position="351"/>
    </location>
</feature>
<dbReference type="FunFam" id="3.30.70.270:FF:000001">
    <property type="entry name" value="Diguanylate cyclase domain protein"/>
    <property type="match status" value="1"/>
</dbReference>
<dbReference type="AlphaFoldDB" id="A0A2K4MT33"/>
<dbReference type="CDD" id="cd01949">
    <property type="entry name" value="GGDEF"/>
    <property type="match status" value="1"/>
</dbReference>
<keyword evidence="11" id="KW-1185">Reference proteome</keyword>
<comment type="subcellular location">
    <subcellularLocation>
        <location evidence="1">Cell membrane</location>
        <topology evidence="1">Multi-pass membrane protein</topology>
    </subcellularLocation>
</comment>
<dbReference type="InterPro" id="IPR029787">
    <property type="entry name" value="Nucleotide_cyclase"/>
</dbReference>
<protein>
    <recommendedName>
        <fullName evidence="2">diguanylate cyclase</fullName>
        <ecNumber evidence="2">2.7.7.65</ecNumber>
    </recommendedName>
</protein>
<dbReference type="SMART" id="SM00267">
    <property type="entry name" value="GGDEF"/>
    <property type="match status" value="1"/>
</dbReference>
<dbReference type="InterPro" id="IPR043128">
    <property type="entry name" value="Rev_trsase/Diguanyl_cyclase"/>
</dbReference>
<dbReference type="InterPro" id="IPR000160">
    <property type="entry name" value="GGDEF_dom"/>
</dbReference>
<dbReference type="GO" id="GO:1902201">
    <property type="term" value="P:negative regulation of bacterial-type flagellum-dependent cell motility"/>
    <property type="evidence" value="ECO:0007669"/>
    <property type="project" value="TreeGrafter"/>
</dbReference>
<name>A0A2K4MT33_9NEIS</name>
<dbReference type="Pfam" id="PF05231">
    <property type="entry name" value="MASE1"/>
    <property type="match status" value="1"/>
</dbReference>
<dbReference type="PANTHER" id="PTHR45138:SF9">
    <property type="entry name" value="DIGUANYLATE CYCLASE DGCM-RELATED"/>
    <property type="match status" value="1"/>
</dbReference>
<feature type="transmembrane region" description="Helical" evidence="8">
    <location>
        <begin position="143"/>
        <end position="165"/>
    </location>
</feature>
<dbReference type="PROSITE" id="PS50887">
    <property type="entry name" value="GGDEF"/>
    <property type="match status" value="1"/>
</dbReference>
<evidence type="ECO:0000256" key="1">
    <source>
        <dbReference type="ARBA" id="ARBA00004651"/>
    </source>
</evidence>
<feature type="transmembrane region" description="Helical" evidence="8">
    <location>
        <begin position="65"/>
        <end position="88"/>
    </location>
</feature>
<feature type="domain" description="GGDEF" evidence="9">
    <location>
        <begin position="420"/>
        <end position="557"/>
    </location>
</feature>
<dbReference type="InterPro" id="IPR007895">
    <property type="entry name" value="MASE1"/>
</dbReference>
<evidence type="ECO:0000256" key="5">
    <source>
        <dbReference type="ARBA" id="ARBA00022989"/>
    </source>
</evidence>
<keyword evidence="6 8" id="KW-0472">Membrane</keyword>
<feature type="transmembrane region" description="Helical" evidence="8">
    <location>
        <begin position="177"/>
        <end position="201"/>
    </location>
</feature>
<dbReference type="Pfam" id="PF00990">
    <property type="entry name" value="GGDEF"/>
    <property type="match status" value="1"/>
</dbReference>
<dbReference type="EMBL" id="PPTF01000010">
    <property type="protein sequence ID" value="POB00267.1"/>
    <property type="molecule type" value="Genomic_DNA"/>
</dbReference>
<dbReference type="NCBIfam" id="TIGR00254">
    <property type="entry name" value="GGDEF"/>
    <property type="match status" value="1"/>
</dbReference>
<feature type="transmembrane region" description="Helical" evidence="8">
    <location>
        <begin position="275"/>
        <end position="292"/>
    </location>
</feature>
<dbReference type="GO" id="GO:0043709">
    <property type="term" value="P:cell adhesion involved in single-species biofilm formation"/>
    <property type="evidence" value="ECO:0007669"/>
    <property type="project" value="TreeGrafter"/>
</dbReference>
<evidence type="ECO:0000256" key="3">
    <source>
        <dbReference type="ARBA" id="ARBA00022475"/>
    </source>
</evidence>
<evidence type="ECO:0000256" key="6">
    <source>
        <dbReference type="ARBA" id="ARBA00023136"/>
    </source>
</evidence>
<feature type="transmembrane region" description="Helical" evidence="8">
    <location>
        <begin position="248"/>
        <end position="269"/>
    </location>
</feature>
<comment type="caution">
    <text evidence="10">The sequence shown here is derived from an EMBL/GenBank/DDBJ whole genome shotgun (WGS) entry which is preliminary data.</text>
</comment>
<evidence type="ECO:0000256" key="2">
    <source>
        <dbReference type="ARBA" id="ARBA00012528"/>
    </source>
</evidence>